<dbReference type="Pfam" id="PF03779">
    <property type="entry name" value="SPW"/>
    <property type="match status" value="1"/>
</dbReference>
<feature type="transmembrane region" description="Helical" evidence="1">
    <location>
        <begin position="55"/>
        <end position="76"/>
    </location>
</feature>
<sequence length="107" mass="11540" precursor="true">MSWKGWLILIVALWLIVSVLIPNIAGSKGANLANFLITGIIFAAVSAMDFKQTKTVAWIILIVGIWLIISSFIPSITGSKTAAMTNGLIMGIINLILSFFMKKSKAS</sequence>
<evidence type="ECO:0000313" key="3">
    <source>
        <dbReference type="EMBL" id="ABV33536.1"/>
    </source>
</evidence>
<evidence type="ECO:0000256" key="1">
    <source>
        <dbReference type="SAM" id="Phobius"/>
    </source>
</evidence>
<reference evidence="3 4" key="1">
    <citation type="submission" date="2007-08" db="EMBL/GenBank/DDBJ databases">
        <title>Complete sequence of Thermotoga lettingae TMO.</title>
        <authorList>
            <consortium name="US DOE Joint Genome Institute"/>
            <person name="Copeland A."/>
            <person name="Lucas S."/>
            <person name="Lapidus A."/>
            <person name="Barry K."/>
            <person name="Glavina del Rio T."/>
            <person name="Dalin E."/>
            <person name="Tice H."/>
            <person name="Pitluck S."/>
            <person name="Foster B."/>
            <person name="Bruce D."/>
            <person name="Schmutz J."/>
            <person name="Larimer F."/>
            <person name="Land M."/>
            <person name="Hauser L."/>
            <person name="Kyrpides N."/>
            <person name="Mikhailova N."/>
            <person name="Nelson K."/>
            <person name="Gogarten J.P."/>
            <person name="Noll K."/>
            <person name="Richardson P."/>
        </authorList>
    </citation>
    <scope>NUCLEOTIDE SEQUENCE [LARGE SCALE GENOMIC DNA]</scope>
    <source>
        <strain evidence="4">ATCC BAA-301 / DSM 14385 / NBRC 107922 / TMO</strain>
    </source>
</reference>
<dbReference type="STRING" id="416591.Tlet_0970"/>
<dbReference type="EMBL" id="CP000812">
    <property type="protein sequence ID" value="ABV33536.1"/>
    <property type="molecule type" value="Genomic_DNA"/>
</dbReference>
<dbReference type="InterPro" id="IPR005530">
    <property type="entry name" value="SPW"/>
</dbReference>
<organism evidence="3 4">
    <name type="scientific">Pseudothermotoga lettingae (strain ATCC BAA-301 / DSM 14385 / NBRC 107922 / TMO)</name>
    <name type="common">Thermotoga lettingae</name>
    <dbReference type="NCBI Taxonomy" id="416591"/>
    <lineage>
        <taxon>Bacteria</taxon>
        <taxon>Thermotogati</taxon>
        <taxon>Thermotogota</taxon>
        <taxon>Thermotogae</taxon>
        <taxon>Thermotogales</taxon>
        <taxon>Thermotogaceae</taxon>
        <taxon>Pseudothermotoga</taxon>
    </lineage>
</organism>
<feature type="transmembrane region" description="Helical" evidence="1">
    <location>
        <begin position="31"/>
        <end position="48"/>
    </location>
</feature>
<dbReference type="OrthoDB" id="37615at2"/>
<protein>
    <recommendedName>
        <fullName evidence="2">SPW repeat-containing integral membrane domain-containing protein</fullName>
    </recommendedName>
</protein>
<dbReference type="RefSeq" id="WP_012003017.1">
    <property type="nucleotide sequence ID" value="NC_009828.1"/>
</dbReference>
<keyword evidence="4" id="KW-1185">Reference proteome</keyword>
<gene>
    <name evidence="3" type="ordered locus">Tlet_0970</name>
</gene>
<dbReference type="KEGG" id="tle:Tlet_0970"/>
<keyword evidence="1" id="KW-0812">Transmembrane</keyword>
<dbReference type="HOGENOM" id="CLU_2119983_0_0_0"/>
<evidence type="ECO:0000259" key="2">
    <source>
        <dbReference type="Pfam" id="PF03779"/>
    </source>
</evidence>
<proteinExistence type="predicted"/>
<dbReference type="AlphaFoldDB" id="A8F5V2"/>
<keyword evidence="1" id="KW-0472">Membrane</keyword>
<feature type="transmembrane region" description="Helical" evidence="1">
    <location>
        <begin position="82"/>
        <end position="101"/>
    </location>
</feature>
<reference evidence="3 4" key="2">
    <citation type="journal article" date="2009" name="Proc. Natl. Acad. Sci. U.S.A.">
        <title>On the chimeric nature, thermophilic origin, and phylogenetic placement of the Thermotogales.</title>
        <authorList>
            <person name="Zhaxybayeva O."/>
            <person name="Swithers K.S."/>
            <person name="Lapierre P."/>
            <person name="Fournier G.P."/>
            <person name="Bickhart D.M."/>
            <person name="DeBoy R.T."/>
            <person name="Nelson K.E."/>
            <person name="Nesbo C.L."/>
            <person name="Doolittle W.F."/>
            <person name="Gogarten J.P."/>
            <person name="Noll K.M."/>
        </authorList>
    </citation>
    <scope>NUCLEOTIDE SEQUENCE [LARGE SCALE GENOMIC DNA]</scope>
    <source>
        <strain evidence="4">ATCC BAA-301 / DSM 14385 / NBRC 107922 / TMO</strain>
    </source>
</reference>
<dbReference type="Proteomes" id="UP000002016">
    <property type="component" value="Chromosome"/>
</dbReference>
<feature type="domain" description="SPW repeat-containing integral membrane" evidence="2">
    <location>
        <begin position="3"/>
        <end position="98"/>
    </location>
</feature>
<feature type="transmembrane region" description="Helical" evidence="1">
    <location>
        <begin position="7"/>
        <end position="25"/>
    </location>
</feature>
<keyword evidence="1" id="KW-1133">Transmembrane helix</keyword>
<evidence type="ECO:0000313" key="4">
    <source>
        <dbReference type="Proteomes" id="UP000002016"/>
    </source>
</evidence>
<name>A8F5V2_PSELT</name>
<accession>A8F5V2</accession>